<evidence type="ECO:0000313" key="2">
    <source>
        <dbReference type="EMBL" id="GGL13247.1"/>
    </source>
</evidence>
<dbReference type="EMBL" id="BMMX01000040">
    <property type="protein sequence ID" value="GGL13247.1"/>
    <property type="molecule type" value="Genomic_DNA"/>
</dbReference>
<feature type="compositionally biased region" description="Low complexity" evidence="1">
    <location>
        <begin position="1"/>
        <end position="13"/>
    </location>
</feature>
<reference evidence="2" key="2">
    <citation type="submission" date="2020-09" db="EMBL/GenBank/DDBJ databases">
        <authorList>
            <person name="Sun Q."/>
            <person name="Zhou Y."/>
        </authorList>
    </citation>
    <scope>NUCLEOTIDE SEQUENCE</scope>
    <source>
        <strain evidence="2">CGMCC 4.7299</strain>
    </source>
</reference>
<name>A0A8J3C3G8_9ACTN</name>
<reference evidence="2" key="1">
    <citation type="journal article" date="2014" name="Int. J. Syst. Evol. Microbiol.">
        <title>Complete genome sequence of Corynebacterium casei LMG S-19264T (=DSM 44701T), isolated from a smear-ripened cheese.</title>
        <authorList>
            <consortium name="US DOE Joint Genome Institute (JGI-PGF)"/>
            <person name="Walter F."/>
            <person name="Albersmeier A."/>
            <person name="Kalinowski J."/>
            <person name="Ruckert C."/>
        </authorList>
    </citation>
    <scope>NUCLEOTIDE SEQUENCE</scope>
    <source>
        <strain evidence="2">CGMCC 4.7299</strain>
    </source>
</reference>
<evidence type="ECO:0000256" key="1">
    <source>
        <dbReference type="SAM" id="MobiDB-lite"/>
    </source>
</evidence>
<gene>
    <name evidence="2" type="ORF">GCM10012284_54920</name>
</gene>
<sequence>MSLRSTSESPSPSFGALAPSPIFRRWGTTPAERGSATNCTCPDVFELQDGNFAIIGTDRTEELRDGLPADAGVASYERIVVIPRDTFLAAAKELA</sequence>
<feature type="region of interest" description="Disordered" evidence="1">
    <location>
        <begin position="1"/>
        <end position="32"/>
    </location>
</feature>
<dbReference type="Proteomes" id="UP000656042">
    <property type="component" value="Unassembled WGS sequence"/>
</dbReference>
<keyword evidence="3" id="KW-1185">Reference proteome</keyword>
<comment type="caution">
    <text evidence="2">The sequence shown here is derived from an EMBL/GenBank/DDBJ whole genome shotgun (WGS) entry which is preliminary data.</text>
</comment>
<dbReference type="RefSeq" id="WP_229716201.1">
    <property type="nucleotide sequence ID" value="NZ_BMMX01000040.1"/>
</dbReference>
<protein>
    <submittedName>
        <fullName evidence="2">Uncharacterized protein</fullName>
    </submittedName>
</protein>
<evidence type="ECO:0000313" key="3">
    <source>
        <dbReference type="Proteomes" id="UP000656042"/>
    </source>
</evidence>
<organism evidence="2 3">
    <name type="scientific">Mangrovihabitans endophyticus</name>
    <dbReference type="NCBI Taxonomy" id="1751298"/>
    <lineage>
        <taxon>Bacteria</taxon>
        <taxon>Bacillati</taxon>
        <taxon>Actinomycetota</taxon>
        <taxon>Actinomycetes</taxon>
        <taxon>Micromonosporales</taxon>
        <taxon>Micromonosporaceae</taxon>
        <taxon>Mangrovihabitans</taxon>
    </lineage>
</organism>
<proteinExistence type="predicted"/>
<accession>A0A8J3C3G8</accession>
<dbReference type="AlphaFoldDB" id="A0A8J3C3G8"/>